<gene>
    <name evidence="1" type="ORF">LMG32289_05538</name>
</gene>
<evidence type="ECO:0000313" key="1">
    <source>
        <dbReference type="EMBL" id="CAG9184146.1"/>
    </source>
</evidence>
<name>A0ABM8XUT6_9BURK</name>
<dbReference type="RefSeq" id="WP_223994187.1">
    <property type="nucleotide sequence ID" value="NZ_CAJZAG010000012.1"/>
</dbReference>
<proteinExistence type="predicted"/>
<dbReference type="EMBL" id="CAJZAG010000012">
    <property type="protein sequence ID" value="CAG9184146.1"/>
    <property type="molecule type" value="Genomic_DNA"/>
</dbReference>
<comment type="caution">
    <text evidence="1">The sequence shown here is derived from an EMBL/GenBank/DDBJ whole genome shotgun (WGS) entry which is preliminary data.</text>
</comment>
<sequence length="95" mass="10318">MSEGVPRAHPDAVLPVQYADPGLVGVDERLAWVTQVFVDRAVAHGGREGWEAWRIEELAATLTRQHALLVEGGASFDEALVRIDVMLTPKAGENT</sequence>
<keyword evidence="2" id="KW-1185">Reference proteome</keyword>
<evidence type="ECO:0000313" key="2">
    <source>
        <dbReference type="Proteomes" id="UP000706525"/>
    </source>
</evidence>
<protein>
    <submittedName>
        <fullName evidence="1">Uncharacterized protein</fullName>
    </submittedName>
</protein>
<reference evidence="1 2" key="1">
    <citation type="submission" date="2021-08" db="EMBL/GenBank/DDBJ databases">
        <authorList>
            <person name="Peeters C."/>
        </authorList>
    </citation>
    <scope>NUCLEOTIDE SEQUENCE [LARGE SCALE GENOMIC DNA]</scope>
    <source>
        <strain evidence="1 2">LMG 32289</strain>
    </source>
</reference>
<organism evidence="1 2">
    <name type="scientific">Cupriavidus pampae</name>
    <dbReference type="NCBI Taxonomy" id="659251"/>
    <lineage>
        <taxon>Bacteria</taxon>
        <taxon>Pseudomonadati</taxon>
        <taxon>Pseudomonadota</taxon>
        <taxon>Betaproteobacteria</taxon>
        <taxon>Burkholderiales</taxon>
        <taxon>Burkholderiaceae</taxon>
        <taxon>Cupriavidus</taxon>
    </lineage>
</organism>
<dbReference type="Proteomes" id="UP000706525">
    <property type="component" value="Unassembled WGS sequence"/>
</dbReference>
<accession>A0ABM8XUT6</accession>